<evidence type="ECO:0000259" key="4">
    <source>
        <dbReference type="Pfam" id="PF10531"/>
    </source>
</evidence>
<keyword evidence="1 2" id="KW-0732">Signal</keyword>
<feature type="domain" description="Polysaccharide export protein N-terminal" evidence="3">
    <location>
        <begin position="77"/>
        <end position="152"/>
    </location>
</feature>
<keyword evidence="6" id="KW-1185">Reference proteome</keyword>
<evidence type="ECO:0000313" key="5">
    <source>
        <dbReference type="EMBL" id="SLM49992.1"/>
    </source>
</evidence>
<dbReference type="RefSeq" id="WP_172834437.1">
    <property type="nucleotide sequence ID" value="NZ_LT828648.1"/>
</dbReference>
<dbReference type="GO" id="GO:0015159">
    <property type="term" value="F:polysaccharide transmembrane transporter activity"/>
    <property type="evidence" value="ECO:0007669"/>
    <property type="project" value="InterPro"/>
</dbReference>
<dbReference type="Proteomes" id="UP000192042">
    <property type="component" value="Chromosome I"/>
</dbReference>
<evidence type="ECO:0000256" key="1">
    <source>
        <dbReference type="ARBA" id="ARBA00022729"/>
    </source>
</evidence>
<proteinExistence type="predicted"/>
<dbReference type="PANTHER" id="PTHR33619">
    <property type="entry name" value="POLYSACCHARIDE EXPORT PROTEIN GFCE-RELATED"/>
    <property type="match status" value="1"/>
</dbReference>
<name>A0A1W1IAH3_9BACT</name>
<feature type="domain" description="Soluble ligand binding" evidence="4">
    <location>
        <begin position="159"/>
        <end position="208"/>
    </location>
</feature>
<dbReference type="InterPro" id="IPR049712">
    <property type="entry name" value="Poly_export"/>
</dbReference>
<evidence type="ECO:0000259" key="3">
    <source>
        <dbReference type="Pfam" id="PF02563"/>
    </source>
</evidence>
<accession>A0A1W1IAH3</accession>
<dbReference type="KEGG" id="nja:NSJP_3825"/>
<sequence>MTHLYTAVSMGLAVVICSAAVSGNAQSGTASSVPTAKMGTDASVLHVSPVSIEKVESPAYADGTRSAVDAAEKLFNAVTGDYLIGAEDILEISVWRNPDLSRVVQVRPDGRISLPVVRDIVVIGKTPSQLGDELTKKLKEYVQNPVVAISVKEVNSYNVFLLGEVLKPGKYPLKSKTTLLQGITIAGGFTPVAARNQVVIFRFDENGNGTRTLSASYDDIVLRGGIGQNLELKAGDTVVVPSETMVVFPGQRPN</sequence>
<dbReference type="InterPro" id="IPR003715">
    <property type="entry name" value="Poly_export_N"/>
</dbReference>
<gene>
    <name evidence="5" type="ORF">NSJP_3825</name>
</gene>
<dbReference type="Pfam" id="PF02563">
    <property type="entry name" value="Poly_export"/>
    <property type="match status" value="1"/>
</dbReference>
<evidence type="ECO:0000313" key="6">
    <source>
        <dbReference type="Proteomes" id="UP000192042"/>
    </source>
</evidence>
<dbReference type="EMBL" id="LT828648">
    <property type="protein sequence ID" value="SLM49992.1"/>
    <property type="molecule type" value="Genomic_DNA"/>
</dbReference>
<dbReference type="Pfam" id="PF10531">
    <property type="entry name" value="SLBB"/>
    <property type="match status" value="1"/>
</dbReference>
<dbReference type="STRING" id="1325564.NSJP_3825"/>
<evidence type="ECO:0000256" key="2">
    <source>
        <dbReference type="SAM" id="SignalP"/>
    </source>
</evidence>
<protein>
    <submittedName>
        <fullName evidence="5">Putative Polysaccharide export protein (Modular protein)</fullName>
    </submittedName>
</protein>
<dbReference type="PANTHER" id="PTHR33619:SF3">
    <property type="entry name" value="POLYSACCHARIDE EXPORT PROTEIN GFCE-RELATED"/>
    <property type="match status" value="1"/>
</dbReference>
<organism evidence="5 6">
    <name type="scientific">Nitrospira japonica</name>
    <dbReference type="NCBI Taxonomy" id="1325564"/>
    <lineage>
        <taxon>Bacteria</taxon>
        <taxon>Pseudomonadati</taxon>
        <taxon>Nitrospirota</taxon>
        <taxon>Nitrospiria</taxon>
        <taxon>Nitrospirales</taxon>
        <taxon>Nitrospiraceae</taxon>
        <taxon>Nitrospira</taxon>
    </lineage>
</organism>
<feature type="signal peptide" evidence="2">
    <location>
        <begin position="1"/>
        <end position="27"/>
    </location>
</feature>
<feature type="chain" id="PRO_5012484085" evidence="2">
    <location>
        <begin position="28"/>
        <end position="254"/>
    </location>
</feature>
<reference evidence="5 6" key="1">
    <citation type="submission" date="2017-03" db="EMBL/GenBank/DDBJ databases">
        <authorList>
            <person name="Afonso C.L."/>
            <person name="Miller P.J."/>
            <person name="Scott M.A."/>
            <person name="Spackman E."/>
            <person name="Goraichik I."/>
            <person name="Dimitrov K.M."/>
            <person name="Suarez D.L."/>
            <person name="Swayne D.E."/>
        </authorList>
    </citation>
    <scope>NUCLEOTIDE SEQUENCE [LARGE SCALE GENOMIC DNA]</scope>
    <source>
        <strain evidence="5">Genome sequencing of Nitrospira japonica strain NJ11</strain>
    </source>
</reference>
<dbReference type="InterPro" id="IPR019554">
    <property type="entry name" value="Soluble_ligand-bd"/>
</dbReference>
<dbReference type="AlphaFoldDB" id="A0A1W1IAH3"/>
<dbReference type="Gene3D" id="3.10.560.10">
    <property type="entry name" value="Outer membrane lipoprotein wza domain like"/>
    <property type="match status" value="1"/>
</dbReference>